<keyword evidence="3" id="KW-1185">Reference proteome</keyword>
<dbReference type="InterPro" id="IPR029492">
    <property type="entry name" value="DUF4435"/>
</dbReference>
<sequence>MSLYEFEPEIVDFFVEGRSDRMFIEHLLDGAGENVRVWEAGDVEIPADMVAEVGEYIGAKGRVVALANELEKRLDGREEYSVLCIVDADFDHILEPESKDSKFLARTDFTCVESYYWDAKTVRKYLKLSLHGSVPLRADDFMSKVEAAMSDLFLLRLAAASLGLNFSWMDPSSCCGDPKKNAGFDQSRYLEKLLNKNSAFDRRADLEGKVAELREVMGRDPRNSIHGHDLCKLISWLIKPYIRDRNLTSEEVVSRSLACCVERVDMAAYPLFIRMMELARLQ</sequence>
<reference evidence="2" key="1">
    <citation type="submission" date="2024-05" db="EMBL/GenBank/DDBJ databases">
        <title>30 novel species of actinomycetes from the DSMZ collection.</title>
        <authorList>
            <person name="Nouioui I."/>
        </authorList>
    </citation>
    <scope>NUCLEOTIDE SEQUENCE</scope>
    <source>
        <strain evidence="2">DSM 3412</strain>
    </source>
</reference>
<accession>A0ABU2Z6Y5</accession>
<feature type="domain" description="DUF4435" evidence="1">
    <location>
        <begin position="11"/>
        <end position="248"/>
    </location>
</feature>
<protein>
    <submittedName>
        <fullName evidence="2">DUF4435 domain-containing protein</fullName>
    </submittedName>
</protein>
<dbReference type="Proteomes" id="UP001180737">
    <property type="component" value="Unassembled WGS sequence"/>
</dbReference>
<dbReference type="EMBL" id="JAVRFJ010000026">
    <property type="protein sequence ID" value="MDT0571157.1"/>
    <property type="molecule type" value="Genomic_DNA"/>
</dbReference>
<name>A0ABU2Z6Y5_9ACTN</name>
<organism evidence="2 3">
    <name type="scientific">Streptomyces gottesmaniae</name>
    <dbReference type="NCBI Taxonomy" id="3075518"/>
    <lineage>
        <taxon>Bacteria</taxon>
        <taxon>Bacillati</taxon>
        <taxon>Actinomycetota</taxon>
        <taxon>Actinomycetes</taxon>
        <taxon>Kitasatosporales</taxon>
        <taxon>Streptomycetaceae</taxon>
        <taxon>Streptomyces</taxon>
    </lineage>
</organism>
<dbReference type="Pfam" id="PF14491">
    <property type="entry name" value="DUF4435"/>
    <property type="match status" value="1"/>
</dbReference>
<proteinExistence type="predicted"/>
<gene>
    <name evidence="2" type="ORF">RM704_27470</name>
</gene>
<dbReference type="RefSeq" id="WP_157856814.1">
    <property type="nucleotide sequence ID" value="NZ_JAVRFJ010000026.1"/>
</dbReference>
<evidence type="ECO:0000259" key="1">
    <source>
        <dbReference type="Pfam" id="PF14491"/>
    </source>
</evidence>
<evidence type="ECO:0000313" key="2">
    <source>
        <dbReference type="EMBL" id="MDT0571157.1"/>
    </source>
</evidence>
<comment type="caution">
    <text evidence="2">The sequence shown here is derived from an EMBL/GenBank/DDBJ whole genome shotgun (WGS) entry which is preliminary data.</text>
</comment>
<evidence type="ECO:0000313" key="3">
    <source>
        <dbReference type="Proteomes" id="UP001180737"/>
    </source>
</evidence>